<gene>
    <name evidence="2" type="ORF">Lche_0496</name>
</gene>
<dbReference type="EMBL" id="LNXW01000009">
    <property type="protein sequence ID" value="KTC82232.1"/>
    <property type="molecule type" value="Genomic_DNA"/>
</dbReference>
<keyword evidence="1" id="KW-0732">Signal</keyword>
<comment type="caution">
    <text evidence="2">The sequence shown here is derived from an EMBL/GenBank/DDBJ whole genome shotgun (WGS) entry which is preliminary data.</text>
</comment>
<sequence>MTKFILSFLSSLAFSTVFAETDYCQQALENLYTKKSDLISVIKINTNKTSLYSSTVETSKDCQNYLPLFSVKNPDAVKTKGGLCAVLPADELKSGLCSLRVTLCISEKECHGLTIKLTTENNHYTQADPAYYEMDFND</sequence>
<feature type="chain" id="PRO_5006911937" description="Secreted protein" evidence="1">
    <location>
        <begin position="20"/>
        <end position="138"/>
    </location>
</feature>
<evidence type="ECO:0000256" key="1">
    <source>
        <dbReference type="SAM" id="SignalP"/>
    </source>
</evidence>
<dbReference type="PATRIC" id="fig|28084.5.peg.534"/>
<dbReference type="AlphaFoldDB" id="A0A0W0SFL0"/>
<evidence type="ECO:0008006" key="4">
    <source>
        <dbReference type="Google" id="ProtNLM"/>
    </source>
</evidence>
<dbReference type="RefSeq" id="WP_058387334.1">
    <property type="nucleotide sequence ID" value="NZ_LNXW01000009.1"/>
</dbReference>
<evidence type="ECO:0000313" key="2">
    <source>
        <dbReference type="EMBL" id="KTC82232.1"/>
    </source>
</evidence>
<organism evidence="2 3">
    <name type="scientific">Legionella cherrii</name>
    <dbReference type="NCBI Taxonomy" id="28084"/>
    <lineage>
        <taxon>Bacteria</taxon>
        <taxon>Pseudomonadati</taxon>
        <taxon>Pseudomonadota</taxon>
        <taxon>Gammaproteobacteria</taxon>
        <taxon>Legionellales</taxon>
        <taxon>Legionellaceae</taxon>
        <taxon>Legionella</taxon>
    </lineage>
</organism>
<evidence type="ECO:0000313" key="3">
    <source>
        <dbReference type="Proteomes" id="UP000054921"/>
    </source>
</evidence>
<protein>
    <recommendedName>
        <fullName evidence="4">Secreted protein</fullName>
    </recommendedName>
</protein>
<dbReference type="Proteomes" id="UP000054921">
    <property type="component" value="Unassembled WGS sequence"/>
</dbReference>
<reference evidence="2 3" key="1">
    <citation type="submission" date="2015-11" db="EMBL/GenBank/DDBJ databases">
        <title>Genomic analysis of 38 Legionella species identifies large and diverse effector repertoires.</title>
        <authorList>
            <person name="Burstein D."/>
            <person name="Amaro F."/>
            <person name="Zusman T."/>
            <person name="Lifshitz Z."/>
            <person name="Cohen O."/>
            <person name="Gilbert J.A."/>
            <person name="Pupko T."/>
            <person name="Shuman H.A."/>
            <person name="Segal G."/>
        </authorList>
    </citation>
    <scope>NUCLEOTIDE SEQUENCE [LARGE SCALE GENOMIC DNA]</scope>
    <source>
        <strain evidence="2 3">ORW</strain>
    </source>
</reference>
<feature type="signal peptide" evidence="1">
    <location>
        <begin position="1"/>
        <end position="19"/>
    </location>
</feature>
<proteinExistence type="predicted"/>
<dbReference type="OrthoDB" id="5653147at2"/>
<accession>A0A0W0SFL0</accession>
<name>A0A0W0SFL0_9GAMM</name>